<reference evidence="2" key="1">
    <citation type="submission" date="2022-10" db="EMBL/GenBank/DDBJ databases">
        <title>The complete genomes of actinobacterial strains from the NBC collection.</title>
        <authorList>
            <person name="Joergensen T.S."/>
            <person name="Alvarez Arevalo M."/>
            <person name="Sterndorff E.B."/>
            <person name="Faurdal D."/>
            <person name="Vuksanovic O."/>
            <person name="Mourched A.-S."/>
            <person name="Charusanti P."/>
            <person name="Shaw S."/>
            <person name="Blin K."/>
            <person name="Weber T."/>
        </authorList>
    </citation>
    <scope>NUCLEOTIDE SEQUENCE</scope>
    <source>
        <strain evidence="2">NBC_01432</strain>
    </source>
</reference>
<protein>
    <submittedName>
        <fullName evidence="2">Dihydrofolate reductase family protein</fullName>
    </submittedName>
</protein>
<dbReference type="Proteomes" id="UP001432209">
    <property type="component" value="Chromosome"/>
</dbReference>
<gene>
    <name evidence="2" type="ORF">OG442_08945</name>
</gene>
<evidence type="ECO:0000313" key="3">
    <source>
        <dbReference type="Proteomes" id="UP001432209"/>
    </source>
</evidence>
<dbReference type="RefSeq" id="WP_329075322.1">
    <property type="nucleotide sequence ID" value="NZ_CP109495.1"/>
</dbReference>
<dbReference type="InterPro" id="IPR002734">
    <property type="entry name" value="RibDG_C"/>
</dbReference>
<evidence type="ECO:0000259" key="1">
    <source>
        <dbReference type="Pfam" id="PF01872"/>
    </source>
</evidence>
<name>A0ABZ1ZZ75_STRNV</name>
<proteinExistence type="predicted"/>
<dbReference type="Pfam" id="PF01872">
    <property type="entry name" value="RibD_C"/>
    <property type="match status" value="1"/>
</dbReference>
<keyword evidence="3" id="KW-1185">Reference proteome</keyword>
<evidence type="ECO:0000313" key="2">
    <source>
        <dbReference type="EMBL" id="WUX51656.1"/>
    </source>
</evidence>
<dbReference type="Gene3D" id="3.40.430.10">
    <property type="entry name" value="Dihydrofolate Reductase, subunit A"/>
    <property type="match status" value="1"/>
</dbReference>
<organism evidence="2 3">
    <name type="scientific">Streptomyces niveus</name>
    <name type="common">Streptomyces spheroides</name>
    <dbReference type="NCBI Taxonomy" id="193462"/>
    <lineage>
        <taxon>Bacteria</taxon>
        <taxon>Bacillati</taxon>
        <taxon>Actinomycetota</taxon>
        <taxon>Actinomycetes</taxon>
        <taxon>Kitasatosporales</taxon>
        <taxon>Streptomycetaceae</taxon>
        <taxon>Streptomyces</taxon>
    </lineage>
</organism>
<sequence length="226" mass="24225">MTVTVTADMVMSLDGYIAGTDHSVANPAGNGADRIGGWIHAQSSWRKRSGLDGGEADRDSEIMREWFEATGSVVMGRLMYDSGVEFWEDNPPFRTPVFVLTNRPAPALVKEGGTSFTFVTDGIHSALDQAKAAACGRNVDIAGGADTVQQYLRARLVDELQRPRTDPRGGHPRRPGWVRETLAILGMDPAPGTPVADLARVYVNAVEGTSNGSTFTPPATPSQPSR</sequence>
<accession>A0ABZ1ZZ75</accession>
<dbReference type="SUPFAM" id="SSF53597">
    <property type="entry name" value="Dihydrofolate reductase-like"/>
    <property type="match status" value="1"/>
</dbReference>
<dbReference type="InterPro" id="IPR024072">
    <property type="entry name" value="DHFR-like_dom_sf"/>
</dbReference>
<dbReference type="EMBL" id="CP109495">
    <property type="protein sequence ID" value="WUX51656.1"/>
    <property type="molecule type" value="Genomic_DNA"/>
</dbReference>
<feature type="domain" description="Bacterial bifunctional deaminase-reductase C-terminal" evidence="1">
    <location>
        <begin position="4"/>
        <end position="161"/>
    </location>
</feature>